<sequence length="131" mass="15464">MLIDEVGNNQQALQHVRDPHEKGHIWDKINSFHQKYCNIKDIIKNTGEEAIQNDWEFFKDMDKYLKNDPSIEAPITSDSINGIKHKEKNNTDNYEDEDECLEDIQSLIKEQMNTIVETIKEQYLHTCEVQQ</sequence>
<organism evidence="1 2">
    <name type="scientific">Cetraspora pellucida</name>
    <dbReference type="NCBI Taxonomy" id="1433469"/>
    <lineage>
        <taxon>Eukaryota</taxon>
        <taxon>Fungi</taxon>
        <taxon>Fungi incertae sedis</taxon>
        <taxon>Mucoromycota</taxon>
        <taxon>Glomeromycotina</taxon>
        <taxon>Glomeromycetes</taxon>
        <taxon>Diversisporales</taxon>
        <taxon>Gigasporaceae</taxon>
        <taxon>Cetraspora</taxon>
    </lineage>
</organism>
<dbReference type="Proteomes" id="UP000789759">
    <property type="component" value="Unassembled WGS sequence"/>
</dbReference>
<accession>A0A9N9JLV8</accession>
<dbReference type="OrthoDB" id="2343490at2759"/>
<keyword evidence="2" id="KW-1185">Reference proteome</keyword>
<dbReference type="EMBL" id="CAJVQA010025272">
    <property type="protein sequence ID" value="CAG8785404.1"/>
    <property type="molecule type" value="Genomic_DNA"/>
</dbReference>
<reference evidence="1" key="1">
    <citation type="submission" date="2021-06" db="EMBL/GenBank/DDBJ databases">
        <authorList>
            <person name="Kallberg Y."/>
            <person name="Tangrot J."/>
            <person name="Rosling A."/>
        </authorList>
    </citation>
    <scope>NUCLEOTIDE SEQUENCE</scope>
    <source>
        <strain evidence="1">FL966</strain>
    </source>
</reference>
<name>A0A9N9JLV8_9GLOM</name>
<evidence type="ECO:0000313" key="1">
    <source>
        <dbReference type="EMBL" id="CAG8785404.1"/>
    </source>
</evidence>
<dbReference type="AlphaFoldDB" id="A0A9N9JLV8"/>
<protein>
    <submittedName>
        <fullName evidence="1">16062_t:CDS:1</fullName>
    </submittedName>
</protein>
<gene>
    <name evidence="1" type="ORF">CPELLU_LOCUS16653</name>
</gene>
<comment type="caution">
    <text evidence="1">The sequence shown here is derived from an EMBL/GenBank/DDBJ whole genome shotgun (WGS) entry which is preliminary data.</text>
</comment>
<proteinExistence type="predicted"/>
<evidence type="ECO:0000313" key="2">
    <source>
        <dbReference type="Proteomes" id="UP000789759"/>
    </source>
</evidence>